<evidence type="ECO:0000256" key="1">
    <source>
        <dbReference type="ARBA" id="ARBA00008416"/>
    </source>
</evidence>
<dbReference type="InterPro" id="IPR012093">
    <property type="entry name" value="Pirin"/>
</dbReference>
<organism evidence="5 6">
    <name type="scientific">Tectimicrobiota bacterium</name>
    <dbReference type="NCBI Taxonomy" id="2528274"/>
    <lineage>
        <taxon>Bacteria</taxon>
        <taxon>Pseudomonadati</taxon>
        <taxon>Nitrospinota/Tectimicrobiota group</taxon>
        <taxon>Candidatus Tectimicrobiota</taxon>
    </lineage>
</organism>
<evidence type="ECO:0000259" key="3">
    <source>
        <dbReference type="Pfam" id="PF02678"/>
    </source>
</evidence>
<dbReference type="Pfam" id="PF17954">
    <property type="entry name" value="Pirin_C_2"/>
    <property type="match status" value="1"/>
</dbReference>
<dbReference type="PIRSF" id="PIRSF006232">
    <property type="entry name" value="Pirin"/>
    <property type="match status" value="1"/>
</dbReference>
<evidence type="ECO:0000259" key="4">
    <source>
        <dbReference type="Pfam" id="PF17954"/>
    </source>
</evidence>
<dbReference type="InterPro" id="IPR011051">
    <property type="entry name" value="RmlC_Cupin_sf"/>
</dbReference>
<comment type="caution">
    <text evidence="5">The sequence shown here is derived from an EMBL/GenBank/DDBJ whole genome shotgun (WGS) entry which is preliminary data.</text>
</comment>
<dbReference type="AlphaFoldDB" id="A0A932CLZ2"/>
<sequence length="238" mass="27056">MIVVRNPDQIYQTQGQLQNGTFDGRWHFSFDRYYDPEYTHFGTLRVFNDNTFSPGAVWPLHPHRDIELVTYCVAGEFCHEDERGIGGVLKPGWAQHTTTGRGMWHAKINHRPDIPLRFIQIWFFPWARDLEPFAEQKAVERAERTNRFLPLVSNAYPDALDIASDAQVYSCFLQKGKKASYMPQAGRGVYLYLIEGGPVRVSGYLLPTLGAARITEESSLHVAAKQNAELLLVDVLAS</sequence>
<accession>A0A932CLZ2</accession>
<dbReference type="Gene3D" id="2.60.120.10">
    <property type="entry name" value="Jelly Rolls"/>
    <property type="match status" value="2"/>
</dbReference>
<feature type="domain" description="Quercetin 2,3-dioxygenase C-terminal cupin" evidence="4">
    <location>
        <begin position="157"/>
        <end position="235"/>
    </location>
</feature>
<gene>
    <name evidence="5" type="ORF">HYY20_01990</name>
</gene>
<dbReference type="PANTHER" id="PTHR43212">
    <property type="entry name" value="QUERCETIN 2,3-DIOXYGENASE"/>
    <property type="match status" value="1"/>
</dbReference>
<dbReference type="Proteomes" id="UP000769766">
    <property type="component" value="Unassembled WGS sequence"/>
</dbReference>
<reference evidence="5" key="1">
    <citation type="submission" date="2020-07" db="EMBL/GenBank/DDBJ databases">
        <title>Huge and variable diversity of episymbiotic CPR bacteria and DPANN archaea in groundwater ecosystems.</title>
        <authorList>
            <person name="He C.Y."/>
            <person name="Keren R."/>
            <person name="Whittaker M."/>
            <person name="Farag I.F."/>
            <person name="Doudna J."/>
            <person name="Cate J.H.D."/>
            <person name="Banfield J.F."/>
        </authorList>
    </citation>
    <scope>NUCLEOTIDE SEQUENCE</scope>
    <source>
        <strain evidence="5">NC_groundwater_672_Ag_B-0.1um_62_36</strain>
    </source>
</reference>
<dbReference type="EMBL" id="JACPRF010000058">
    <property type="protein sequence ID" value="MBI2875634.1"/>
    <property type="molecule type" value="Genomic_DNA"/>
</dbReference>
<evidence type="ECO:0000313" key="6">
    <source>
        <dbReference type="Proteomes" id="UP000769766"/>
    </source>
</evidence>
<dbReference type="Pfam" id="PF02678">
    <property type="entry name" value="Pirin"/>
    <property type="match status" value="1"/>
</dbReference>
<dbReference type="InterPro" id="IPR041602">
    <property type="entry name" value="Quercetinase_C"/>
</dbReference>
<dbReference type="InterPro" id="IPR014710">
    <property type="entry name" value="RmlC-like_jellyroll"/>
</dbReference>
<evidence type="ECO:0000313" key="5">
    <source>
        <dbReference type="EMBL" id="MBI2875634.1"/>
    </source>
</evidence>
<evidence type="ECO:0000256" key="2">
    <source>
        <dbReference type="RuleBase" id="RU003457"/>
    </source>
</evidence>
<dbReference type="PANTHER" id="PTHR43212:SF3">
    <property type="entry name" value="QUERCETIN 2,3-DIOXYGENASE"/>
    <property type="match status" value="1"/>
</dbReference>
<proteinExistence type="inferred from homology"/>
<dbReference type="InterPro" id="IPR003829">
    <property type="entry name" value="Pirin_N_dom"/>
</dbReference>
<feature type="domain" description="Pirin N-terminal" evidence="3">
    <location>
        <begin position="18"/>
        <end position="122"/>
    </location>
</feature>
<comment type="similarity">
    <text evidence="1 2">Belongs to the pirin family.</text>
</comment>
<protein>
    <submittedName>
        <fullName evidence="5">Pirin family protein</fullName>
    </submittedName>
</protein>
<name>A0A932CLZ2_UNCTE</name>
<dbReference type="SUPFAM" id="SSF51182">
    <property type="entry name" value="RmlC-like cupins"/>
    <property type="match status" value="1"/>
</dbReference>